<dbReference type="Gene3D" id="3.40.50.2000">
    <property type="entry name" value="Glycogen Phosphorylase B"/>
    <property type="match status" value="2"/>
</dbReference>
<evidence type="ECO:0000259" key="2">
    <source>
        <dbReference type="Pfam" id="PF13439"/>
    </source>
</evidence>
<feature type="domain" description="Glycosyltransferase subfamily 4-like N-terminal" evidence="2">
    <location>
        <begin position="16"/>
        <end position="176"/>
    </location>
</feature>
<evidence type="ECO:0000256" key="1">
    <source>
        <dbReference type="ARBA" id="ARBA00022679"/>
    </source>
</evidence>
<dbReference type="GO" id="GO:0016757">
    <property type="term" value="F:glycosyltransferase activity"/>
    <property type="evidence" value="ECO:0007669"/>
    <property type="project" value="TreeGrafter"/>
</dbReference>
<name>A0A381UXQ3_9ZZZZ</name>
<dbReference type="EMBL" id="UINC01007271">
    <property type="protein sequence ID" value="SVA32388.1"/>
    <property type="molecule type" value="Genomic_DNA"/>
</dbReference>
<reference evidence="3" key="1">
    <citation type="submission" date="2018-05" db="EMBL/GenBank/DDBJ databases">
        <authorList>
            <person name="Lanie J.A."/>
            <person name="Ng W.-L."/>
            <person name="Kazmierczak K.M."/>
            <person name="Andrzejewski T.M."/>
            <person name="Davidsen T.M."/>
            <person name="Wayne K.J."/>
            <person name="Tettelin H."/>
            <person name="Glass J.I."/>
            <person name="Rusch D."/>
            <person name="Podicherti R."/>
            <person name="Tsui H.-C.T."/>
            <person name="Winkler M.E."/>
        </authorList>
    </citation>
    <scope>NUCLEOTIDE SEQUENCE</scope>
</reference>
<proteinExistence type="predicted"/>
<dbReference type="AlphaFoldDB" id="A0A381UXQ3"/>
<accession>A0A381UXQ3</accession>
<evidence type="ECO:0000313" key="3">
    <source>
        <dbReference type="EMBL" id="SVA32388.1"/>
    </source>
</evidence>
<sequence length="373" mass="42054">VRILIDYRPALRERSGVGETVFQLSKALGSLSEENPRIDLTLFSSSMRDRVDPAFFPNPARIIDRRIPVRLLNFLWHRCEWPCIETITGSDYDVVHSSNPLLIPSSQAARVITIHDLYFLKHPEDTSKEISRDYTALVRQHASRADCVVVPSEYTRQQVQDFLEIRDDHLVVCPLGTMPSLPRREQPERGPILFIGTLEARKNIDGLLDAYTLLLDRFENAPDLILVGRPTSDTGKWAPRLLVEPLRGRVQQLGYVTPETREVLLKQARMLVLPSFDEGFGLPILEAMSVGVPIVASNRGAIPEILGDAGLLVDPADPQALSSAIQKTLSDSEHVRTAVTRGLARASHYSWQRSARILRNTYVRAIENRRFKL</sequence>
<dbReference type="InterPro" id="IPR028098">
    <property type="entry name" value="Glyco_trans_4-like_N"/>
</dbReference>
<organism evidence="3">
    <name type="scientific">marine metagenome</name>
    <dbReference type="NCBI Taxonomy" id="408172"/>
    <lineage>
        <taxon>unclassified sequences</taxon>
        <taxon>metagenomes</taxon>
        <taxon>ecological metagenomes</taxon>
    </lineage>
</organism>
<feature type="non-terminal residue" evidence="3">
    <location>
        <position position="1"/>
    </location>
</feature>
<dbReference type="PANTHER" id="PTHR46401:SF2">
    <property type="entry name" value="GLYCOSYLTRANSFERASE WBBK-RELATED"/>
    <property type="match status" value="1"/>
</dbReference>
<dbReference type="GO" id="GO:0009103">
    <property type="term" value="P:lipopolysaccharide biosynthetic process"/>
    <property type="evidence" value="ECO:0007669"/>
    <property type="project" value="TreeGrafter"/>
</dbReference>
<dbReference type="CDD" id="cd03809">
    <property type="entry name" value="GT4_MtfB-like"/>
    <property type="match status" value="1"/>
</dbReference>
<protein>
    <recommendedName>
        <fullName evidence="2">Glycosyltransferase subfamily 4-like N-terminal domain-containing protein</fullName>
    </recommendedName>
</protein>
<dbReference type="SUPFAM" id="SSF53756">
    <property type="entry name" value="UDP-Glycosyltransferase/glycogen phosphorylase"/>
    <property type="match status" value="1"/>
</dbReference>
<dbReference type="Pfam" id="PF13692">
    <property type="entry name" value="Glyco_trans_1_4"/>
    <property type="match status" value="1"/>
</dbReference>
<dbReference type="PANTHER" id="PTHR46401">
    <property type="entry name" value="GLYCOSYLTRANSFERASE WBBK-RELATED"/>
    <property type="match status" value="1"/>
</dbReference>
<dbReference type="Pfam" id="PF13439">
    <property type="entry name" value="Glyco_transf_4"/>
    <property type="match status" value="1"/>
</dbReference>
<gene>
    <name evidence="3" type="ORF">METZ01_LOCUS85242</name>
</gene>
<keyword evidence="1" id="KW-0808">Transferase</keyword>